<sequence>MEHLTFEISLRLLLTLTGTSKYMLGETLLGATNAESIADSAVRKGEPSRQSRLRKQQRPSFILTKVRESPNAHKQVGILRGGKGFGLRPLNPHIQHVELILIKDLVEKSVAKRPSSEPARRKREVEGYALAPLRQGQGTVRLLERCIQRLLRVVRIERTPWGQEQVGSNCPLRVHHLSQPVRLIGRAKIRSVFQGSLANRIGREPKYLFIKAVALRVSDTKSRHGRLVEKRSDLLGLSGR</sequence>
<dbReference type="EMBL" id="JAVRES010000002">
    <property type="protein sequence ID" value="MDT0434073.1"/>
    <property type="molecule type" value="Genomic_DNA"/>
</dbReference>
<keyword evidence="2" id="KW-1185">Reference proteome</keyword>
<accession>A0ABD5EIG0</accession>
<dbReference type="RefSeq" id="WP_141721612.1">
    <property type="nucleotide sequence ID" value="NZ_JAVRES010000002.1"/>
</dbReference>
<comment type="caution">
    <text evidence="1">The sequence shown here is derived from an EMBL/GenBank/DDBJ whole genome shotgun (WGS) entry which is preliminary data.</text>
</comment>
<evidence type="ECO:0000313" key="2">
    <source>
        <dbReference type="Proteomes" id="UP001183535"/>
    </source>
</evidence>
<dbReference type="AlphaFoldDB" id="A0ABD5EIG0"/>
<reference evidence="2" key="1">
    <citation type="submission" date="2023-07" db="EMBL/GenBank/DDBJ databases">
        <title>30 novel species of actinomycetes from the DSMZ collection.</title>
        <authorList>
            <person name="Nouioui I."/>
        </authorList>
    </citation>
    <scope>NUCLEOTIDE SEQUENCE [LARGE SCALE GENOMIC DNA]</scope>
    <source>
        <strain evidence="2">DSM 41981</strain>
    </source>
</reference>
<name>A0ABD5EIG0_9ACTN</name>
<dbReference type="Proteomes" id="UP001183535">
    <property type="component" value="Unassembled WGS sequence"/>
</dbReference>
<protein>
    <submittedName>
        <fullName evidence="1">Uncharacterized protein</fullName>
    </submittedName>
</protein>
<evidence type="ECO:0000313" key="1">
    <source>
        <dbReference type="EMBL" id="MDT0434073.1"/>
    </source>
</evidence>
<organism evidence="1 2">
    <name type="scientific">Streptomyces doudnae</name>
    <dbReference type="NCBI Taxonomy" id="3075536"/>
    <lineage>
        <taxon>Bacteria</taxon>
        <taxon>Bacillati</taxon>
        <taxon>Actinomycetota</taxon>
        <taxon>Actinomycetes</taxon>
        <taxon>Kitasatosporales</taxon>
        <taxon>Streptomycetaceae</taxon>
        <taxon>Streptomyces</taxon>
    </lineage>
</organism>
<gene>
    <name evidence="1" type="ORF">RM877_05205</name>
</gene>
<proteinExistence type="predicted"/>